<name>D1AVJ4_STRM9</name>
<dbReference type="OrthoDB" id="9799175at2"/>
<proteinExistence type="predicted"/>
<dbReference type="InterPro" id="IPR036390">
    <property type="entry name" value="WH_DNA-bd_sf"/>
</dbReference>
<dbReference type="GeneID" id="29674054"/>
<dbReference type="InterPro" id="IPR036388">
    <property type="entry name" value="WH-like_DNA-bd_sf"/>
</dbReference>
<dbReference type="InterPro" id="IPR051081">
    <property type="entry name" value="HTH_MetalResp_TranReg"/>
</dbReference>
<dbReference type="CDD" id="cd00090">
    <property type="entry name" value="HTH_ARSR"/>
    <property type="match status" value="1"/>
</dbReference>
<dbReference type="NCBIfam" id="NF033788">
    <property type="entry name" value="HTH_metalloreg"/>
    <property type="match status" value="1"/>
</dbReference>
<dbReference type="SMART" id="SM00418">
    <property type="entry name" value="HTH_ARSR"/>
    <property type="match status" value="1"/>
</dbReference>
<dbReference type="InterPro" id="IPR011991">
    <property type="entry name" value="ArsR-like_HTH"/>
</dbReference>
<dbReference type="AlphaFoldDB" id="D1AVJ4"/>
<dbReference type="PROSITE" id="PS50987">
    <property type="entry name" value="HTH_ARSR_2"/>
    <property type="match status" value="1"/>
</dbReference>
<feature type="domain" description="HTH arsR-type" evidence="4">
    <location>
        <begin position="1"/>
        <end position="91"/>
    </location>
</feature>
<dbReference type="PRINTS" id="PR00778">
    <property type="entry name" value="HTHARSR"/>
</dbReference>
<dbReference type="SUPFAM" id="SSF46785">
    <property type="entry name" value="Winged helix' DNA-binding domain"/>
    <property type="match status" value="1"/>
</dbReference>
<dbReference type="Gene3D" id="1.10.10.10">
    <property type="entry name" value="Winged helix-like DNA-binding domain superfamily/Winged helix DNA-binding domain"/>
    <property type="match status" value="1"/>
</dbReference>
<protein>
    <submittedName>
        <fullName evidence="5">Transcriptional regulator, ArsR family</fullName>
    </submittedName>
</protein>
<gene>
    <name evidence="5" type="ordered locus">Smon_1304</name>
</gene>
<dbReference type="STRING" id="519441.Smon_1304"/>
<organism evidence="5 6">
    <name type="scientific">Streptobacillus moniliformis (strain ATCC 14647 / DSM 12112 / NCTC 10651 / 9901)</name>
    <dbReference type="NCBI Taxonomy" id="519441"/>
    <lineage>
        <taxon>Bacteria</taxon>
        <taxon>Fusobacteriati</taxon>
        <taxon>Fusobacteriota</taxon>
        <taxon>Fusobacteriia</taxon>
        <taxon>Fusobacteriales</taxon>
        <taxon>Leptotrichiaceae</taxon>
        <taxon>Streptobacillus</taxon>
    </lineage>
</organism>
<evidence type="ECO:0000256" key="3">
    <source>
        <dbReference type="ARBA" id="ARBA00023163"/>
    </source>
</evidence>
<keyword evidence="1" id="KW-0805">Transcription regulation</keyword>
<evidence type="ECO:0000313" key="6">
    <source>
        <dbReference type="Proteomes" id="UP000002072"/>
    </source>
</evidence>
<dbReference type="Proteomes" id="UP000002072">
    <property type="component" value="Chromosome"/>
</dbReference>
<dbReference type="EMBL" id="CP001779">
    <property type="protein sequence ID" value="ACZ01754.1"/>
    <property type="molecule type" value="Genomic_DNA"/>
</dbReference>
<dbReference type="InterPro" id="IPR001845">
    <property type="entry name" value="HTH_ArsR_DNA-bd_dom"/>
</dbReference>
<dbReference type="KEGG" id="smf:Smon_1304"/>
<accession>D1AVJ4</accession>
<reference evidence="5 6" key="1">
    <citation type="journal article" date="2009" name="Stand. Genomic Sci.">
        <title>Complete genome sequence of Streptobacillus moniliformis type strain (9901T).</title>
        <authorList>
            <person name="Nolan M."/>
            <person name="Gronow S."/>
            <person name="Lapidus A."/>
            <person name="Ivanova N."/>
            <person name="Copeland A."/>
            <person name="Lucas S."/>
            <person name="Del Rio T.G."/>
            <person name="Chen F."/>
            <person name="Tice H."/>
            <person name="Pitluck S."/>
            <person name="Cheng J.F."/>
            <person name="Sims D."/>
            <person name="Meincke L."/>
            <person name="Bruce D."/>
            <person name="Goodwin L."/>
            <person name="Brettin T."/>
            <person name="Han C."/>
            <person name="Detter J.C."/>
            <person name="Ovchinikova G."/>
            <person name="Pati A."/>
            <person name="Mavromatis K."/>
            <person name="Mikhailova N."/>
            <person name="Chen A."/>
            <person name="Palaniappan K."/>
            <person name="Land M."/>
            <person name="Hauser L."/>
            <person name="Chang Y.J."/>
            <person name="Jeffries C.D."/>
            <person name="Rohde M."/>
            <person name="Sproer C."/>
            <person name="Goker M."/>
            <person name="Bristow J."/>
            <person name="Eisen J.A."/>
            <person name="Markowitz V."/>
            <person name="Hugenholtz P."/>
            <person name="Kyrpides N.C."/>
            <person name="Klenk H.P."/>
            <person name="Chain P."/>
        </authorList>
    </citation>
    <scope>NUCLEOTIDE SEQUENCE [LARGE SCALE GENOMIC DNA]</scope>
    <source>
        <strain evidence="6">ATCC 14647 / DSM 12112 / NCTC 10651 / 9901</strain>
    </source>
</reference>
<dbReference type="PANTHER" id="PTHR33154">
    <property type="entry name" value="TRANSCRIPTIONAL REGULATOR, ARSR FAMILY"/>
    <property type="match status" value="1"/>
</dbReference>
<dbReference type="eggNOG" id="COG0640">
    <property type="taxonomic scope" value="Bacteria"/>
</dbReference>
<dbReference type="Pfam" id="PF01022">
    <property type="entry name" value="HTH_5"/>
    <property type="match status" value="1"/>
</dbReference>
<keyword evidence="2" id="KW-0238">DNA-binding</keyword>
<dbReference type="HOGENOM" id="CLU_097806_3_4_0"/>
<evidence type="ECO:0000256" key="2">
    <source>
        <dbReference type="ARBA" id="ARBA00023125"/>
    </source>
</evidence>
<evidence type="ECO:0000259" key="4">
    <source>
        <dbReference type="PROSITE" id="PS50987"/>
    </source>
</evidence>
<keyword evidence="6" id="KW-1185">Reference proteome</keyword>
<sequence>MFKDTFKALSDPIRREILLLLKKGKMNAGDIASSFNITAPTVSYHLNLLKKADLIYETKFKNYIYYELNISVFEELILWFNNFKGDDVYVK</sequence>
<keyword evidence="3" id="KW-0804">Transcription</keyword>
<evidence type="ECO:0000256" key="1">
    <source>
        <dbReference type="ARBA" id="ARBA00023015"/>
    </source>
</evidence>
<dbReference type="NCBIfam" id="NF033789">
    <property type="entry name" value="repress_SdpR"/>
    <property type="match status" value="1"/>
</dbReference>
<evidence type="ECO:0000313" key="5">
    <source>
        <dbReference type="EMBL" id="ACZ01754.1"/>
    </source>
</evidence>
<dbReference type="RefSeq" id="WP_012859300.1">
    <property type="nucleotide sequence ID" value="NC_013515.1"/>
</dbReference>
<dbReference type="GO" id="GO:0003677">
    <property type="term" value="F:DNA binding"/>
    <property type="evidence" value="ECO:0007669"/>
    <property type="project" value="UniProtKB-KW"/>
</dbReference>
<dbReference type="InterPro" id="IPR047796">
    <property type="entry name" value="SdpR-like_repress"/>
</dbReference>
<dbReference type="PANTHER" id="PTHR33154:SF33">
    <property type="entry name" value="TRANSCRIPTIONAL REPRESSOR SDPR"/>
    <property type="match status" value="1"/>
</dbReference>
<dbReference type="GO" id="GO:0003700">
    <property type="term" value="F:DNA-binding transcription factor activity"/>
    <property type="evidence" value="ECO:0007669"/>
    <property type="project" value="InterPro"/>
</dbReference>